<evidence type="ECO:0000256" key="1">
    <source>
        <dbReference type="ARBA" id="ARBA00007125"/>
    </source>
</evidence>
<evidence type="ECO:0000259" key="3">
    <source>
        <dbReference type="Pfam" id="PF21447"/>
    </source>
</evidence>
<evidence type="ECO:0000259" key="2">
    <source>
        <dbReference type="Pfam" id="PF02541"/>
    </source>
</evidence>
<dbReference type="PANTHER" id="PTHR30005">
    <property type="entry name" value="EXOPOLYPHOSPHATASE"/>
    <property type="match status" value="1"/>
</dbReference>
<dbReference type="PANTHER" id="PTHR30005:SF0">
    <property type="entry name" value="RETROGRADE REGULATION PROTEIN 2"/>
    <property type="match status" value="1"/>
</dbReference>
<name>A0ABX2ZLH7_9BACI</name>
<evidence type="ECO:0000313" key="5">
    <source>
        <dbReference type="Proteomes" id="UP000094580"/>
    </source>
</evidence>
<comment type="caution">
    <text evidence="4">The sequence shown here is derived from an EMBL/GenBank/DDBJ whole genome shotgun (WGS) entry which is preliminary data.</text>
</comment>
<dbReference type="InterPro" id="IPR050273">
    <property type="entry name" value="GppA/Ppx_hydrolase"/>
</dbReference>
<organism evidence="4 5">
    <name type="scientific">Gottfriedia luciferensis</name>
    <dbReference type="NCBI Taxonomy" id="178774"/>
    <lineage>
        <taxon>Bacteria</taxon>
        <taxon>Bacillati</taxon>
        <taxon>Bacillota</taxon>
        <taxon>Bacilli</taxon>
        <taxon>Bacillales</taxon>
        <taxon>Bacillaceae</taxon>
        <taxon>Gottfriedia</taxon>
    </lineage>
</organism>
<dbReference type="InterPro" id="IPR043129">
    <property type="entry name" value="ATPase_NBD"/>
</dbReference>
<dbReference type="Pfam" id="PF02541">
    <property type="entry name" value="Ppx-GppA"/>
    <property type="match status" value="1"/>
</dbReference>
<dbReference type="Gene3D" id="3.30.420.40">
    <property type="match status" value="1"/>
</dbReference>
<dbReference type="RefSeq" id="WP_069034917.1">
    <property type="nucleotide sequence ID" value="NZ_MDKC01000034.1"/>
</dbReference>
<dbReference type="InterPro" id="IPR003695">
    <property type="entry name" value="Ppx_GppA_N"/>
</dbReference>
<accession>A0ABX2ZLH7</accession>
<feature type="domain" description="Ppx/GppA phosphatase N-terminal" evidence="2">
    <location>
        <begin position="22"/>
        <end position="301"/>
    </location>
</feature>
<proteinExistence type="inferred from homology"/>
<dbReference type="Proteomes" id="UP000094580">
    <property type="component" value="Unassembled WGS sequence"/>
</dbReference>
<dbReference type="SUPFAM" id="SSF53067">
    <property type="entry name" value="Actin-like ATPase domain"/>
    <property type="match status" value="2"/>
</dbReference>
<evidence type="ECO:0000313" key="4">
    <source>
        <dbReference type="EMBL" id="ODG90508.1"/>
    </source>
</evidence>
<protein>
    <submittedName>
        <fullName evidence="4">Exopolyphosphatase</fullName>
    </submittedName>
</protein>
<dbReference type="SUPFAM" id="SSF109604">
    <property type="entry name" value="HD-domain/PDEase-like"/>
    <property type="match status" value="1"/>
</dbReference>
<dbReference type="Gene3D" id="1.10.3210.10">
    <property type="entry name" value="Hypothetical protein af1432"/>
    <property type="match status" value="1"/>
</dbReference>
<reference evidence="4 5" key="1">
    <citation type="submission" date="2016-07" db="EMBL/GenBank/DDBJ databases">
        <authorList>
            <person name="Townsley L."/>
            <person name="Shank E.A."/>
        </authorList>
    </citation>
    <scope>NUCLEOTIDE SEQUENCE [LARGE SCALE GENOMIC DNA]</scope>
    <source>
        <strain evidence="4 5">CH01</strain>
    </source>
</reference>
<dbReference type="CDD" id="cd24052">
    <property type="entry name" value="ASKHA_NBD_HpPPX-GppA-like"/>
    <property type="match status" value="1"/>
</dbReference>
<keyword evidence="5" id="KW-1185">Reference proteome</keyword>
<dbReference type="Gene3D" id="3.30.420.150">
    <property type="entry name" value="Exopolyphosphatase. Domain 2"/>
    <property type="match status" value="1"/>
</dbReference>
<gene>
    <name evidence="4" type="ORF">BED47_11580</name>
</gene>
<feature type="domain" description="Ppx/GppA phosphatase C-terminal" evidence="3">
    <location>
        <begin position="315"/>
        <end position="473"/>
    </location>
</feature>
<dbReference type="EMBL" id="MDKC01000034">
    <property type="protein sequence ID" value="ODG90508.1"/>
    <property type="molecule type" value="Genomic_DNA"/>
</dbReference>
<comment type="similarity">
    <text evidence="1">Belongs to the GppA/Ppx family.</text>
</comment>
<dbReference type="Pfam" id="PF21447">
    <property type="entry name" value="Ppx-GppA_III"/>
    <property type="match status" value="1"/>
</dbReference>
<sequence>MKEKYGIIDIGSNTIRLVIYEQSKSGRIKEVENIKTVARLRKYLTDEEFLDTEGKEVLLNTLLMFQEITRYHKISEIKCVATATIRQAVNQDEIIQLVTENTDFTIRVLSGYEEAYYGFLAVVNSTPIQEGITIDIGGGSTEVTYFRNREMIHFHSFPFGALSLKHDFVSSNIPTTEEMKQLTQFIQKQFASLDWLREKQVPIVAIGGSARNVVQMHQSLVNYPITGIHQYEMNFEEINFIKKYLSSLEFDHILRTEGLSKDRADIILPAIEVFKELYSIVNAKSFVLSNKGLRDGIFMEEFILNGEKLLPSVVEKSFTDLEKDYEVNIDHVNHIKFLVNQLVEQINLYNLNQIKSGNILDLNLAARVYNIGQYIDEESSSQHTFYILSNRTIEGLSHKDRIKIALIASYKNKNSFKQYVKPFLEWFTADELKKLRFLGILLKYANSLNASKREVVKNIEFKMNDGDLIIKLNCIEDATVEEIESEKHKKQLEKLFNKSAYIYFEKHKSE</sequence>
<dbReference type="InterPro" id="IPR048950">
    <property type="entry name" value="Ppx_GppA_C"/>
</dbReference>